<dbReference type="PROSITE" id="PS50071">
    <property type="entry name" value="HOMEOBOX_2"/>
    <property type="match status" value="1"/>
</dbReference>
<evidence type="ECO:0000256" key="2">
    <source>
        <dbReference type="ARBA" id="ARBA00008446"/>
    </source>
</evidence>
<evidence type="ECO:0000259" key="7">
    <source>
        <dbReference type="PROSITE" id="PS50071"/>
    </source>
</evidence>
<keyword evidence="3 6" id="KW-0238">DNA-binding</keyword>
<dbReference type="SUPFAM" id="SSF46689">
    <property type="entry name" value="Homeodomain-like"/>
    <property type="match status" value="1"/>
</dbReference>
<dbReference type="PANTHER" id="PTHR11211:SF40">
    <property type="entry name" value="MIRROR, ISOFORM C"/>
    <property type="match status" value="1"/>
</dbReference>
<protein>
    <submittedName>
        <fullName evidence="10">Iroquois-class homeodomain protein IRX-5</fullName>
    </submittedName>
</protein>
<evidence type="ECO:0000256" key="1">
    <source>
        <dbReference type="ARBA" id="ARBA00004123"/>
    </source>
</evidence>
<evidence type="ECO:0000256" key="6">
    <source>
        <dbReference type="PROSITE-ProRule" id="PRU00108"/>
    </source>
</evidence>
<dbReference type="GO" id="GO:0000978">
    <property type="term" value="F:RNA polymerase II cis-regulatory region sequence-specific DNA binding"/>
    <property type="evidence" value="ECO:0007669"/>
    <property type="project" value="TreeGrafter"/>
</dbReference>
<dbReference type="GO" id="GO:0005634">
    <property type="term" value="C:nucleus"/>
    <property type="evidence" value="ECO:0007669"/>
    <property type="project" value="UniProtKB-SubCell"/>
</dbReference>
<gene>
    <name evidence="8" type="ORF">SSLN_LOCUS8147</name>
</gene>
<dbReference type="EMBL" id="UYSU01034494">
    <property type="protein sequence ID" value="VDL94532.1"/>
    <property type="molecule type" value="Genomic_DNA"/>
</dbReference>
<sequence length="421" mass="47929">MEKELVHQTNLPKVMAEVRSPPDLKLSPLSELFYPLQITPDKLTNQSSRPVAAYKNFICLSTQQDSTEQNYSAGPIVQKYMNCVQEKKLPASREELAVKCQSERISPNDRKFLRSVMLPEGTGGYYSPNDEKEIGLKRHHGENDVAEDTFVHENGLKRLKKGANRENTAVLRNWLDTHRLNPYPTKDERDMLAVITGLSQQQISTWFANARRRLKKQNPLIRSTRNRQLGVWQKNETQPDAAKDNNPKEECTETAIAPTTSNNPFHASPSYWPETNSPPSTPSVEMTHLVSWAREHLRMINWFNFFTQFYQQAASGSLSEQTQRWFSESNHLNPLPASSDSIQKYGCLSEQETDKKTYFHEDVNGRKSEEAGVPKDKTDSSIWSVAKIALSSPRSGMNPPFWLEPAATVENMQRAASEKCN</sequence>
<comment type="similarity">
    <text evidence="2">Belongs to the TALE/IRO homeobox family.</text>
</comment>
<dbReference type="CDD" id="cd00086">
    <property type="entry name" value="homeodomain"/>
    <property type="match status" value="1"/>
</dbReference>
<evidence type="ECO:0000313" key="9">
    <source>
        <dbReference type="Proteomes" id="UP000275846"/>
    </source>
</evidence>
<dbReference type="InterPro" id="IPR008422">
    <property type="entry name" value="KN_HD"/>
</dbReference>
<keyword evidence="4 6" id="KW-0371">Homeobox</keyword>
<reference evidence="8 9" key="2">
    <citation type="submission" date="2018-11" db="EMBL/GenBank/DDBJ databases">
        <authorList>
            <consortium name="Pathogen Informatics"/>
        </authorList>
    </citation>
    <scope>NUCLEOTIDE SEQUENCE [LARGE SCALE GENOMIC DNA]</scope>
    <source>
        <strain evidence="8 9">NST_G2</strain>
    </source>
</reference>
<evidence type="ECO:0000256" key="3">
    <source>
        <dbReference type="ARBA" id="ARBA00023125"/>
    </source>
</evidence>
<dbReference type="Pfam" id="PF05920">
    <property type="entry name" value="Homeobox_KN"/>
    <property type="match status" value="1"/>
</dbReference>
<proteinExistence type="inferred from homology"/>
<evidence type="ECO:0000256" key="4">
    <source>
        <dbReference type="ARBA" id="ARBA00023155"/>
    </source>
</evidence>
<dbReference type="WBParaSite" id="SSLN_0000846501-mRNA-1">
    <property type="protein sequence ID" value="SSLN_0000846501-mRNA-1"/>
    <property type="gene ID" value="SSLN_0000846501"/>
</dbReference>
<dbReference type="GO" id="GO:0000981">
    <property type="term" value="F:DNA-binding transcription factor activity, RNA polymerase II-specific"/>
    <property type="evidence" value="ECO:0007669"/>
    <property type="project" value="InterPro"/>
</dbReference>
<dbReference type="Proteomes" id="UP000275846">
    <property type="component" value="Unassembled WGS sequence"/>
</dbReference>
<dbReference type="SMART" id="SM00389">
    <property type="entry name" value="HOX"/>
    <property type="match status" value="1"/>
</dbReference>
<dbReference type="GO" id="GO:0030182">
    <property type="term" value="P:neuron differentiation"/>
    <property type="evidence" value="ECO:0007669"/>
    <property type="project" value="TreeGrafter"/>
</dbReference>
<comment type="subcellular location">
    <subcellularLocation>
        <location evidence="1 6">Nucleus</location>
    </subcellularLocation>
</comment>
<accession>A0A183SV99</accession>
<dbReference type="Gene3D" id="1.10.10.60">
    <property type="entry name" value="Homeodomain-like"/>
    <property type="match status" value="1"/>
</dbReference>
<reference evidence="10" key="1">
    <citation type="submission" date="2016-06" db="UniProtKB">
        <authorList>
            <consortium name="WormBaseParasite"/>
        </authorList>
    </citation>
    <scope>IDENTIFICATION</scope>
</reference>
<dbReference type="AlphaFoldDB" id="A0A183SV99"/>
<name>A0A183SV99_SCHSO</name>
<keyword evidence="9" id="KW-1185">Reference proteome</keyword>
<evidence type="ECO:0000313" key="10">
    <source>
        <dbReference type="WBParaSite" id="SSLN_0000846501-mRNA-1"/>
    </source>
</evidence>
<feature type="DNA-binding region" description="Homeobox" evidence="6">
    <location>
        <begin position="156"/>
        <end position="218"/>
    </location>
</feature>
<dbReference type="STRING" id="70667.A0A183SV99"/>
<organism evidence="10">
    <name type="scientific">Schistocephalus solidus</name>
    <name type="common">Tapeworm</name>
    <dbReference type="NCBI Taxonomy" id="70667"/>
    <lineage>
        <taxon>Eukaryota</taxon>
        <taxon>Metazoa</taxon>
        <taxon>Spiralia</taxon>
        <taxon>Lophotrochozoa</taxon>
        <taxon>Platyhelminthes</taxon>
        <taxon>Cestoda</taxon>
        <taxon>Eucestoda</taxon>
        <taxon>Diphyllobothriidea</taxon>
        <taxon>Diphyllobothriidae</taxon>
        <taxon>Schistocephalus</taxon>
    </lineage>
</organism>
<feature type="domain" description="Homeobox" evidence="7">
    <location>
        <begin position="154"/>
        <end position="217"/>
    </location>
</feature>
<evidence type="ECO:0000313" key="8">
    <source>
        <dbReference type="EMBL" id="VDL94532.1"/>
    </source>
</evidence>
<dbReference type="InterPro" id="IPR001356">
    <property type="entry name" value="HD"/>
</dbReference>
<keyword evidence="5 6" id="KW-0539">Nucleus</keyword>
<dbReference type="PANTHER" id="PTHR11211">
    <property type="entry name" value="IROQUOIS-CLASS HOMEODOMAIN PROTEIN IRX"/>
    <property type="match status" value="1"/>
</dbReference>
<dbReference type="GO" id="GO:0048468">
    <property type="term" value="P:cell development"/>
    <property type="evidence" value="ECO:0007669"/>
    <property type="project" value="TreeGrafter"/>
</dbReference>
<dbReference type="PROSITE" id="PS00027">
    <property type="entry name" value="HOMEOBOX_1"/>
    <property type="match status" value="1"/>
</dbReference>
<evidence type="ECO:0000256" key="5">
    <source>
        <dbReference type="ARBA" id="ARBA00023242"/>
    </source>
</evidence>
<dbReference type="InterPro" id="IPR017970">
    <property type="entry name" value="Homeobox_CS"/>
</dbReference>
<dbReference type="InterPro" id="IPR009057">
    <property type="entry name" value="Homeodomain-like_sf"/>
</dbReference>
<dbReference type="OrthoDB" id="5399138at2759"/>